<dbReference type="AlphaFoldDB" id="A0A7G9WL28"/>
<dbReference type="Pfam" id="PF01183">
    <property type="entry name" value="Glyco_hydro_25"/>
    <property type="match status" value="1"/>
</dbReference>
<evidence type="ECO:0000256" key="1">
    <source>
        <dbReference type="ARBA" id="ARBA00010646"/>
    </source>
</evidence>
<dbReference type="GO" id="GO:0009253">
    <property type="term" value="P:peptidoglycan catabolic process"/>
    <property type="evidence" value="ECO:0007669"/>
    <property type="project" value="InterPro"/>
</dbReference>
<keyword evidence="6" id="KW-1185">Reference proteome</keyword>
<proteinExistence type="inferred from homology"/>
<evidence type="ECO:0008006" key="7">
    <source>
        <dbReference type="Google" id="ProtNLM"/>
    </source>
</evidence>
<dbReference type="GO" id="GO:0016052">
    <property type="term" value="P:carbohydrate catabolic process"/>
    <property type="evidence" value="ECO:0007669"/>
    <property type="project" value="TreeGrafter"/>
</dbReference>
<evidence type="ECO:0000256" key="3">
    <source>
        <dbReference type="ARBA" id="ARBA00023295"/>
    </source>
</evidence>
<dbReference type="EMBL" id="CP060696">
    <property type="protein sequence ID" value="QNO19390.1"/>
    <property type="molecule type" value="Genomic_DNA"/>
</dbReference>
<dbReference type="InterPro" id="IPR017853">
    <property type="entry name" value="GH"/>
</dbReference>
<sequence>MLASSAFPANAAATYQYPTSITGVTVSGHPLTDSELSKGSYLINLVKGRTIYFDVKSSRPVNFTSGNGSCAVTGTTWSYNSSTKTTRYTITGTGSTGQACGLYLDRNRIFQAQIINQPTSQPFISDTTDPLTQRVGDSYTFKLTLKDSNSNSTFIVGNGSVLSTYAPPGTTDANGNKVYYYTITAKKVGSSGVYAIVDGVSYLVFSSIVVTNTNTTPVVPDNPYIFTPTVTSDSGKTYKKGIDVSKWQGTIDWDTVKKTGVDFVMLRAGYGQSTIDQYFDRNISECNRLGIPVGVYWFSYAHDAGGAAQEAQSCLDAIKNYRVEYPVCFDLEYDTLRYAKQYYNVTIDKTLASNMANAFCSTIENNNYYAMNYANDDCLKNHFDQSLLGDYDLWYACYPYITPPTTISDSFNTSGARMWQYTSVGTVAGISGSIDMNVSSCDYAAIIRNAGLNNLGGATQTLRRSTSTVWNQNSLTLKLLPNATDKSTPEPGKMSQPNYHD</sequence>
<keyword evidence="3" id="KW-0326">Glycosidase</keyword>
<dbReference type="SUPFAM" id="SSF51445">
    <property type="entry name" value="(Trans)glycosidases"/>
    <property type="match status" value="1"/>
</dbReference>
<dbReference type="SMART" id="SM00641">
    <property type="entry name" value="Glyco_25"/>
    <property type="match status" value="1"/>
</dbReference>
<feature type="region of interest" description="Disordered" evidence="4">
    <location>
        <begin position="480"/>
        <end position="501"/>
    </location>
</feature>
<evidence type="ECO:0000313" key="5">
    <source>
        <dbReference type="EMBL" id="QNO19390.1"/>
    </source>
</evidence>
<evidence type="ECO:0000256" key="4">
    <source>
        <dbReference type="SAM" id="MobiDB-lite"/>
    </source>
</evidence>
<accession>A0A7G9WL28</accession>
<dbReference type="InterPro" id="IPR018077">
    <property type="entry name" value="Glyco_hydro_fam25_subgr"/>
</dbReference>
<protein>
    <recommendedName>
        <fullName evidence="7">Lyzozyme M1 (1,4-beta-N-acetylmuramidase), GH25 family</fullName>
    </recommendedName>
</protein>
<evidence type="ECO:0000256" key="2">
    <source>
        <dbReference type="ARBA" id="ARBA00022801"/>
    </source>
</evidence>
<dbReference type="Proteomes" id="UP000516046">
    <property type="component" value="Chromosome"/>
</dbReference>
<dbReference type="Gene3D" id="3.20.20.80">
    <property type="entry name" value="Glycosidases"/>
    <property type="match status" value="1"/>
</dbReference>
<dbReference type="PROSITE" id="PS51904">
    <property type="entry name" value="GLYCOSYL_HYDROL_F25_2"/>
    <property type="match status" value="1"/>
</dbReference>
<gene>
    <name evidence="5" type="ORF">H6X83_01690</name>
</gene>
<dbReference type="GO" id="GO:0016998">
    <property type="term" value="P:cell wall macromolecule catabolic process"/>
    <property type="evidence" value="ECO:0007669"/>
    <property type="project" value="InterPro"/>
</dbReference>
<reference evidence="5 6" key="1">
    <citation type="submission" date="2020-08" db="EMBL/GenBank/DDBJ databases">
        <authorList>
            <person name="Ren C."/>
            <person name="Gu Y."/>
            <person name="Xu Y."/>
        </authorList>
    </citation>
    <scope>NUCLEOTIDE SEQUENCE [LARGE SCALE GENOMIC DNA]</scope>
    <source>
        <strain evidence="5 6">LBM18003</strain>
    </source>
</reference>
<dbReference type="PANTHER" id="PTHR34135:SF2">
    <property type="entry name" value="LYSOZYME"/>
    <property type="match status" value="1"/>
</dbReference>
<comment type="similarity">
    <text evidence="1">Belongs to the glycosyl hydrolase 25 family.</text>
</comment>
<dbReference type="CDD" id="cd06414">
    <property type="entry name" value="GH25_LytC-like"/>
    <property type="match status" value="1"/>
</dbReference>
<dbReference type="PANTHER" id="PTHR34135">
    <property type="entry name" value="LYSOZYME"/>
    <property type="match status" value="1"/>
</dbReference>
<dbReference type="InterPro" id="IPR002053">
    <property type="entry name" value="Glyco_hydro_25"/>
</dbReference>
<evidence type="ECO:0000313" key="6">
    <source>
        <dbReference type="Proteomes" id="UP000516046"/>
    </source>
</evidence>
<dbReference type="KEGG" id="caml:H6X83_01690"/>
<name>A0A7G9WL28_9FIRM</name>
<dbReference type="GO" id="GO:0003796">
    <property type="term" value="F:lysozyme activity"/>
    <property type="evidence" value="ECO:0007669"/>
    <property type="project" value="InterPro"/>
</dbReference>
<organism evidence="5 6">
    <name type="scientific">Caproicibacterium amylolyticum</name>
    <dbReference type="NCBI Taxonomy" id="2766537"/>
    <lineage>
        <taxon>Bacteria</taxon>
        <taxon>Bacillati</taxon>
        <taxon>Bacillota</taxon>
        <taxon>Clostridia</taxon>
        <taxon>Eubacteriales</taxon>
        <taxon>Oscillospiraceae</taxon>
        <taxon>Caproicibacterium</taxon>
    </lineage>
</organism>
<keyword evidence="2" id="KW-0378">Hydrolase</keyword>